<dbReference type="RefSeq" id="WP_219083432.1">
    <property type="nucleotide sequence ID" value="NZ_CP079216.1"/>
</dbReference>
<reference evidence="3 4" key="1">
    <citation type="submission" date="2021-07" db="EMBL/GenBank/DDBJ databases">
        <title>complete genome sequencing of Tessaracoccus sp.J1M15.</title>
        <authorList>
            <person name="Bae J.-W."/>
            <person name="Kim D.-y."/>
        </authorList>
    </citation>
    <scope>NUCLEOTIDE SEQUENCE [LARGE SCALE GENOMIC DNA]</scope>
    <source>
        <strain evidence="3 4">J1M15</strain>
    </source>
</reference>
<dbReference type="GO" id="GO:0006508">
    <property type="term" value="P:proteolysis"/>
    <property type="evidence" value="ECO:0007669"/>
    <property type="project" value="UniProtKB-KW"/>
</dbReference>
<keyword evidence="3" id="KW-0645">Protease</keyword>
<feature type="transmembrane region" description="Helical" evidence="1">
    <location>
        <begin position="20"/>
        <end position="37"/>
    </location>
</feature>
<name>A0ABX8SJJ7_9ACTN</name>
<feature type="transmembrane region" description="Helical" evidence="1">
    <location>
        <begin position="147"/>
        <end position="169"/>
    </location>
</feature>
<feature type="domain" description="Peptidase S54 rhomboid" evidence="2">
    <location>
        <begin position="64"/>
        <end position="195"/>
    </location>
</feature>
<dbReference type="GO" id="GO:0008233">
    <property type="term" value="F:peptidase activity"/>
    <property type="evidence" value="ECO:0007669"/>
    <property type="project" value="UniProtKB-KW"/>
</dbReference>
<feature type="transmembrane region" description="Helical" evidence="1">
    <location>
        <begin position="69"/>
        <end position="90"/>
    </location>
</feature>
<evidence type="ECO:0000313" key="4">
    <source>
        <dbReference type="Proteomes" id="UP000824504"/>
    </source>
</evidence>
<keyword evidence="4" id="KW-1185">Reference proteome</keyword>
<sequence length="202" mass="21842">MSYSRAYDLPDSRAKQRPTFGQAILVVGGLLAVMWVLEGIDSVALNALDSYGIEPRKLSDLPNILWSPFLHFGWAHLISNSVPFLVLGVLTYLSGRANFWAVSFIATMASGLTAWFLSPVGSITAGASGVIFGYLTYLLVRGFFARSIVQIMIAVVVFVAYGSVLLGVIPGAEGISWQAHLGGAVGGVVAAWWLHGRERRRR</sequence>
<dbReference type="PANTHER" id="PTHR43066">
    <property type="entry name" value="RHOMBOID-RELATED PROTEIN"/>
    <property type="match status" value="1"/>
</dbReference>
<feature type="transmembrane region" description="Helical" evidence="1">
    <location>
        <begin position="97"/>
        <end position="117"/>
    </location>
</feature>
<feature type="transmembrane region" description="Helical" evidence="1">
    <location>
        <begin position="123"/>
        <end position="140"/>
    </location>
</feature>
<evidence type="ECO:0000259" key="2">
    <source>
        <dbReference type="Pfam" id="PF01694"/>
    </source>
</evidence>
<dbReference type="EMBL" id="CP079216">
    <property type="protein sequence ID" value="QXT63503.1"/>
    <property type="molecule type" value="Genomic_DNA"/>
</dbReference>
<evidence type="ECO:0000256" key="1">
    <source>
        <dbReference type="SAM" id="Phobius"/>
    </source>
</evidence>
<dbReference type="InterPro" id="IPR022764">
    <property type="entry name" value="Peptidase_S54_rhomboid_dom"/>
</dbReference>
<keyword evidence="1" id="KW-0812">Transmembrane</keyword>
<protein>
    <submittedName>
        <fullName evidence="3">Rhomboid family intramembrane serine protease</fullName>
    </submittedName>
</protein>
<accession>A0ABX8SJJ7</accession>
<feature type="transmembrane region" description="Helical" evidence="1">
    <location>
        <begin position="175"/>
        <end position="194"/>
    </location>
</feature>
<keyword evidence="1" id="KW-1133">Transmembrane helix</keyword>
<dbReference type="Pfam" id="PF01694">
    <property type="entry name" value="Rhomboid"/>
    <property type="match status" value="1"/>
</dbReference>
<keyword evidence="1" id="KW-0472">Membrane</keyword>
<organism evidence="3 4">
    <name type="scientific">Tessaracoccus palaemonis</name>
    <dbReference type="NCBI Taxonomy" id="2829499"/>
    <lineage>
        <taxon>Bacteria</taxon>
        <taxon>Bacillati</taxon>
        <taxon>Actinomycetota</taxon>
        <taxon>Actinomycetes</taxon>
        <taxon>Propionibacteriales</taxon>
        <taxon>Propionibacteriaceae</taxon>
        <taxon>Tessaracoccus</taxon>
    </lineage>
</organism>
<keyword evidence="3" id="KW-0378">Hydrolase</keyword>
<evidence type="ECO:0000313" key="3">
    <source>
        <dbReference type="EMBL" id="QXT63503.1"/>
    </source>
</evidence>
<gene>
    <name evidence="3" type="ORF">KDB89_03215</name>
</gene>
<proteinExistence type="predicted"/>
<dbReference type="Proteomes" id="UP000824504">
    <property type="component" value="Chromosome"/>
</dbReference>